<dbReference type="InParanoid" id="W4KMX5"/>
<evidence type="ECO:0000313" key="3">
    <source>
        <dbReference type="Proteomes" id="UP000030671"/>
    </source>
</evidence>
<dbReference type="KEGG" id="hir:HETIRDRAFT_166699"/>
<keyword evidence="3" id="KW-1185">Reference proteome</keyword>
<sequence>MQTEKEPTNMACNQFFRLIFHAVSVFYAVQTLSLLVADKTDAQRQVLSLLSNIKDLFFLSVTLFLQ</sequence>
<proteinExistence type="predicted"/>
<feature type="transmembrane region" description="Helical" evidence="1">
    <location>
        <begin position="15"/>
        <end position="37"/>
    </location>
</feature>
<keyword evidence="1" id="KW-0472">Membrane</keyword>
<dbReference type="AlphaFoldDB" id="W4KMX5"/>
<dbReference type="GeneID" id="20668079"/>
<gene>
    <name evidence="2" type="ORF">HETIRDRAFT_166699</name>
</gene>
<dbReference type="RefSeq" id="XP_009541102.1">
    <property type="nucleotide sequence ID" value="XM_009542807.1"/>
</dbReference>
<accession>W4KMX5</accession>
<dbReference type="Proteomes" id="UP000030671">
    <property type="component" value="Unassembled WGS sequence"/>
</dbReference>
<keyword evidence="1" id="KW-1133">Transmembrane helix</keyword>
<keyword evidence="1" id="KW-0812">Transmembrane</keyword>
<evidence type="ECO:0000256" key="1">
    <source>
        <dbReference type="SAM" id="Phobius"/>
    </source>
</evidence>
<dbReference type="HOGENOM" id="CLU_2831475_0_0_1"/>
<protein>
    <submittedName>
        <fullName evidence="2">Uncharacterized protein</fullName>
    </submittedName>
</protein>
<name>W4KMX5_HETIT</name>
<dbReference type="EMBL" id="KI925454">
    <property type="protein sequence ID" value="ETW87167.1"/>
    <property type="molecule type" value="Genomic_DNA"/>
</dbReference>
<evidence type="ECO:0000313" key="2">
    <source>
        <dbReference type="EMBL" id="ETW87167.1"/>
    </source>
</evidence>
<organism evidence="2 3">
    <name type="scientific">Heterobasidion irregulare (strain TC 32-1)</name>
    <dbReference type="NCBI Taxonomy" id="747525"/>
    <lineage>
        <taxon>Eukaryota</taxon>
        <taxon>Fungi</taxon>
        <taxon>Dikarya</taxon>
        <taxon>Basidiomycota</taxon>
        <taxon>Agaricomycotina</taxon>
        <taxon>Agaricomycetes</taxon>
        <taxon>Russulales</taxon>
        <taxon>Bondarzewiaceae</taxon>
        <taxon>Heterobasidion</taxon>
        <taxon>Heterobasidion annosum species complex</taxon>
    </lineage>
</organism>
<reference evidence="2 3" key="1">
    <citation type="journal article" date="2012" name="New Phytol.">
        <title>Insight into trade-off between wood decay and parasitism from the genome of a fungal forest pathogen.</title>
        <authorList>
            <person name="Olson A."/>
            <person name="Aerts A."/>
            <person name="Asiegbu F."/>
            <person name="Belbahri L."/>
            <person name="Bouzid O."/>
            <person name="Broberg A."/>
            <person name="Canback B."/>
            <person name="Coutinho P.M."/>
            <person name="Cullen D."/>
            <person name="Dalman K."/>
            <person name="Deflorio G."/>
            <person name="van Diepen L.T."/>
            <person name="Dunand C."/>
            <person name="Duplessis S."/>
            <person name="Durling M."/>
            <person name="Gonthier P."/>
            <person name="Grimwood J."/>
            <person name="Fossdal C.G."/>
            <person name="Hansson D."/>
            <person name="Henrissat B."/>
            <person name="Hietala A."/>
            <person name="Himmelstrand K."/>
            <person name="Hoffmeister D."/>
            <person name="Hogberg N."/>
            <person name="James T.Y."/>
            <person name="Karlsson M."/>
            <person name="Kohler A."/>
            <person name="Kues U."/>
            <person name="Lee Y.H."/>
            <person name="Lin Y.C."/>
            <person name="Lind M."/>
            <person name="Lindquist E."/>
            <person name="Lombard V."/>
            <person name="Lucas S."/>
            <person name="Lunden K."/>
            <person name="Morin E."/>
            <person name="Murat C."/>
            <person name="Park J."/>
            <person name="Raffaello T."/>
            <person name="Rouze P."/>
            <person name="Salamov A."/>
            <person name="Schmutz J."/>
            <person name="Solheim H."/>
            <person name="Stahlberg J."/>
            <person name="Velez H."/>
            <person name="de Vries R.P."/>
            <person name="Wiebenga A."/>
            <person name="Woodward S."/>
            <person name="Yakovlev I."/>
            <person name="Garbelotto M."/>
            <person name="Martin F."/>
            <person name="Grigoriev I.V."/>
            <person name="Stenlid J."/>
        </authorList>
    </citation>
    <scope>NUCLEOTIDE SEQUENCE [LARGE SCALE GENOMIC DNA]</scope>
    <source>
        <strain evidence="2 3">TC 32-1</strain>
    </source>
</reference>